<dbReference type="Pfam" id="PF25778">
    <property type="entry name" value="DUF7948"/>
    <property type="match status" value="1"/>
</dbReference>
<keyword evidence="1" id="KW-0732">Signal</keyword>
<feature type="compositionally biased region" description="Polar residues" evidence="3">
    <location>
        <begin position="95"/>
        <end position="105"/>
    </location>
</feature>
<dbReference type="InterPro" id="IPR052918">
    <property type="entry name" value="Motility_Chemotaxis_Reg"/>
</dbReference>
<protein>
    <recommendedName>
        <fullName evidence="4">LamG-like jellyroll fold domain-containing protein</fullName>
    </recommendedName>
</protein>
<evidence type="ECO:0000256" key="1">
    <source>
        <dbReference type="ARBA" id="ARBA00022729"/>
    </source>
</evidence>
<dbReference type="SUPFAM" id="SSF49899">
    <property type="entry name" value="Concanavalin A-like lectins/glucanases"/>
    <property type="match status" value="2"/>
</dbReference>
<feature type="domain" description="LamG-like jellyroll fold" evidence="4">
    <location>
        <begin position="821"/>
        <end position="971"/>
    </location>
</feature>
<dbReference type="Gene3D" id="2.40.10.500">
    <property type="match status" value="1"/>
</dbReference>
<accession>A0A0M2V1A7</accession>
<keyword evidence="2" id="KW-1015">Disulfide bond</keyword>
<evidence type="ECO:0000259" key="4">
    <source>
        <dbReference type="SMART" id="SM00560"/>
    </source>
</evidence>
<dbReference type="InterPro" id="IPR011042">
    <property type="entry name" value="6-blade_b-propeller_TolB-like"/>
</dbReference>
<feature type="region of interest" description="Disordered" evidence="3">
    <location>
        <begin position="71"/>
        <end position="121"/>
    </location>
</feature>
<dbReference type="Pfam" id="PF06739">
    <property type="entry name" value="SBBP"/>
    <property type="match status" value="5"/>
</dbReference>
<dbReference type="Pfam" id="PF13385">
    <property type="entry name" value="Laminin_G_3"/>
    <property type="match status" value="2"/>
</dbReference>
<dbReference type="SMART" id="SM00560">
    <property type="entry name" value="LamGL"/>
    <property type="match status" value="2"/>
</dbReference>
<dbReference type="EMBL" id="LAQJ01000041">
    <property type="protein sequence ID" value="KKO20941.1"/>
    <property type="molecule type" value="Genomic_DNA"/>
</dbReference>
<feature type="domain" description="LamG-like jellyroll fold" evidence="4">
    <location>
        <begin position="1042"/>
        <end position="1192"/>
    </location>
</feature>
<dbReference type="InterPro" id="IPR010620">
    <property type="entry name" value="SBBP_repeat"/>
</dbReference>
<gene>
    <name evidence="5" type="ORF">BROFUL_00331</name>
</gene>
<dbReference type="Gene3D" id="2.120.10.30">
    <property type="entry name" value="TolB, C-terminal domain"/>
    <property type="match status" value="1"/>
</dbReference>
<dbReference type="PATRIC" id="fig|380242.3.peg.407"/>
<dbReference type="Proteomes" id="UP000034954">
    <property type="component" value="Unassembled WGS sequence"/>
</dbReference>
<comment type="caution">
    <text evidence="5">The sequence shown here is derived from an EMBL/GenBank/DDBJ whole genome shotgun (WGS) entry which is preliminary data.</text>
</comment>
<dbReference type="PANTHER" id="PTHR35580:SF1">
    <property type="entry name" value="PHYTASE-LIKE DOMAIN-CONTAINING PROTEIN"/>
    <property type="match status" value="1"/>
</dbReference>
<sequence>FDTIRDSMPPQDKPDESARLKAAESYGKLPLSFIRNDGQVDDRVRYYEKGAGHATYFTKRGVCLSLVGGGTSAPPVSEQVDSSQANAAGRLDQDVSVQSASLNQQGRDEDTIRGAKGKKSEIRNPQSEIVHLMPLGMEKDVEIVAGDEQPGTVNYFIGNDPKKWKTNVPAYESVVYKGVYDGIDMKFYGNNRQMEYDIIVQPGASPSRVQLSYEGIEGLTVAENGDLEIKLKEGKIIQKKPYVYQEIDGKRIEINGKFRVQTQNPKSEIQHPKFIYGFTVASYDKRYPLVIDPVLVYSTYLGGSADEDSEGIAVDAAGNVYVTGETDSFNFPTASPYDGSFNGDGDAFVTKLNASGSGLVYSTYLGGSGEDLSAGIAVDAAGNAYVTGDTKSFDFPMSSPYDGSPNGYGDAFVTKLDASGSSLVYSTYLGGSGEDGGDGIAVDAAGSAYVTGGTSSFDFPTSSPYDGSFNGDGDAFVTKLNASGSGLVYSTYLGGSGDEYGDSIAVDATGNAYVTGDTESLNFPTASPYDGSFNGDGDVFVTKLNASGNGLVYSTYLGGSGDDGVAGIAVDAAGNAYVTGDTESLNFPMAAPYDGSLSGYADAFVTKLNASGSGLVYSTYLGGSDGEGGDGIAVDAEGSIYVTGATGSFDFPTASPYDGSFNGDADVFVTKLNASGSSLVYSTYLGGSGDESAYSLALDAAGNVYVCGETDSFDFSTASPYDGSYNGEFDAFVCKFGSTIPTPTPTPTPTPEPTPSPTPSPTPIKACYAFEEGSGTIAGDSSGNGNDGTVSGATWTTGKDGGGLSFNGVNNYVSIPLFNNSEVTVSAWFHKNAHDTTRNDAIFSGFRSGANRQNREGFELRFPASAPDTLEFMLVTQDGGGARTNRIIRRTLLNSVGNWYHAVGTYNQTTGQQKLYVNGELVRTFTHPAGNTVVPLSFYPDMRIGHSRINHGYFNGVIDDVRLYNYALNDQEIKSLYNAFTDDLQARYALDEGAGTIAGDSSGNGNHGEVSGGAAWTTGQTGNGLGFDGVDDSVTIPRINNDEVSVCAWFYKNANDTAQNDAIFGGFRNSSDVQRREGFALRFPPGNPDTLQFLLVTQDGSGTRIMRTAQRNLINSVGSWHHVTGTYNKTTGEQKLYVDGALVNTQMHSAGNTIVPLNTYDVMGIGHLRVNGGHFNGVLDDIRLYRRALTDQEALDIYNN</sequence>
<dbReference type="PANTHER" id="PTHR35580">
    <property type="entry name" value="CELL SURFACE GLYCOPROTEIN (S-LAYER PROTEIN)-LIKE PROTEIN"/>
    <property type="match status" value="1"/>
</dbReference>
<dbReference type="Gene3D" id="2.60.120.200">
    <property type="match status" value="2"/>
</dbReference>
<feature type="compositionally biased region" description="Pro residues" evidence="3">
    <location>
        <begin position="742"/>
        <end position="760"/>
    </location>
</feature>
<evidence type="ECO:0000256" key="2">
    <source>
        <dbReference type="ARBA" id="ARBA00023157"/>
    </source>
</evidence>
<reference evidence="5 6" key="1">
    <citation type="journal article" date="2013" name="BMC Microbiol.">
        <title>Identification of the type II cytochrome c maturation pathway in anammox bacteria by comparative genomics.</title>
        <authorList>
            <person name="Ferousi C."/>
            <person name="Speth D.R."/>
            <person name="Reimann J."/>
            <person name="Op den Camp H.J."/>
            <person name="Allen J.W."/>
            <person name="Keltjens J.T."/>
            <person name="Jetten M.S."/>
        </authorList>
    </citation>
    <scope>NUCLEOTIDE SEQUENCE [LARGE SCALE GENOMIC DNA]</scope>
    <source>
        <strain evidence="5">RU1</strain>
    </source>
</reference>
<dbReference type="InterPro" id="IPR006558">
    <property type="entry name" value="LamG-like"/>
</dbReference>
<feature type="compositionally biased region" description="Basic and acidic residues" evidence="3">
    <location>
        <begin position="106"/>
        <end position="121"/>
    </location>
</feature>
<feature type="region of interest" description="Disordered" evidence="3">
    <location>
        <begin position="1"/>
        <end position="21"/>
    </location>
</feature>
<dbReference type="InterPro" id="IPR013320">
    <property type="entry name" value="ConA-like_dom_sf"/>
</dbReference>
<evidence type="ECO:0000256" key="3">
    <source>
        <dbReference type="SAM" id="MobiDB-lite"/>
    </source>
</evidence>
<feature type="region of interest" description="Disordered" evidence="3">
    <location>
        <begin position="740"/>
        <end position="760"/>
    </location>
</feature>
<dbReference type="SUPFAM" id="SSF63829">
    <property type="entry name" value="Calcium-dependent phosphotriesterase"/>
    <property type="match status" value="2"/>
</dbReference>
<evidence type="ECO:0000313" key="6">
    <source>
        <dbReference type="Proteomes" id="UP000034954"/>
    </source>
</evidence>
<feature type="compositionally biased region" description="Basic and acidic residues" evidence="3">
    <location>
        <begin position="12"/>
        <end position="21"/>
    </location>
</feature>
<organism evidence="5 6">
    <name type="scientific">Candidatus Brocadia fulgida</name>
    <dbReference type="NCBI Taxonomy" id="380242"/>
    <lineage>
        <taxon>Bacteria</taxon>
        <taxon>Pseudomonadati</taxon>
        <taxon>Planctomycetota</taxon>
        <taxon>Candidatus Brocadiia</taxon>
        <taxon>Candidatus Brocadiales</taxon>
        <taxon>Candidatus Brocadiaceae</taxon>
        <taxon>Candidatus Brocadia</taxon>
    </lineage>
</organism>
<dbReference type="InterPro" id="IPR057708">
    <property type="entry name" value="DUF7948"/>
</dbReference>
<name>A0A0M2V1A7_9BACT</name>
<feature type="non-terminal residue" evidence="5">
    <location>
        <position position="1"/>
    </location>
</feature>
<dbReference type="AlphaFoldDB" id="A0A0M2V1A7"/>
<keyword evidence="6" id="KW-1185">Reference proteome</keyword>
<proteinExistence type="predicted"/>
<evidence type="ECO:0000313" key="5">
    <source>
        <dbReference type="EMBL" id="KKO20941.1"/>
    </source>
</evidence>